<name>A0ABM9WLQ5_9GAMM</name>
<dbReference type="Proteomes" id="UP000016543">
    <property type="component" value="Unassembled WGS sequence"/>
</dbReference>
<gene>
    <name evidence="1" type="ORF">OS145_11137</name>
</gene>
<keyword evidence="2" id="KW-1185">Reference proteome</keyword>
<protein>
    <submittedName>
        <fullName evidence="1">Uncharacterized protein</fullName>
    </submittedName>
</protein>
<organism evidence="1 2">
    <name type="scientific">Idiomarina baltica OS145</name>
    <dbReference type="NCBI Taxonomy" id="314276"/>
    <lineage>
        <taxon>Bacteria</taxon>
        <taxon>Pseudomonadati</taxon>
        <taxon>Pseudomonadota</taxon>
        <taxon>Gammaproteobacteria</taxon>
        <taxon>Alteromonadales</taxon>
        <taxon>Idiomarinaceae</taxon>
        <taxon>Idiomarina</taxon>
    </lineage>
</organism>
<reference evidence="1 2" key="1">
    <citation type="submission" date="2006-01" db="EMBL/GenBank/DDBJ databases">
        <authorList>
            <person name="Brettar I."/>
            <person name="Hofle M."/>
            <person name="Ferriera S."/>
            <person name="Johnson J."/>
            <person name="Kravitz S."/>
            <person name="Halpern A."/>
            <person name="Remington K."/>
            <person name="Beeson K."/>
            <person name="Tran B."/>
            <person name="Rogers Y.-H."/>
            <person name="Friedman R."/>
            <person name="Venter J.C."/>
        </authorList>
    </citation>
    <scope>NUCLEOTIDE SEQUENCE [LARGE SCALE GENOMIC DNA]</scope>
    <source>
        <strain evidence="1 2">OS145</strain>
    </source>
</reference>
<comment type="caution">
    <text evidence="1">The sequence shown here is derived from an EMBL/GenBank/DDBJ whole genome shotgun (WGS) entry which is preliminary data.</text>
</comment>
<sequence>MALLASSSVQVILWQLTTVTSALKQAHTPLEIHSLALQLGRDIFGSQSITLHSGSNGQSCYIILTAAEDQVGYRLNDGVLQYHGNAVNCDGRGWQGLSVAQSAPLTQFEVISMNAGYLIRLASPDYVVELPLNHFNGIDRSAAHEQLYDSPTVIDWHTCVDHALCNQPAESAFTTLHLAMATVSKPTTTRL</sequence>
<accession>A0ABM9WLQ5</accession>
<dbReference type="EMBL" id="AAMX01000011">
    <property type="protein sequence ID" value="EAQ31856.1"/>
    <property type="molecule type" value="Genomic_DNA"/>
</dbReference>
<evidence type="ECO:0000313" key="1">
    <source>
        <dbReference type="EMBL" id="EAQ31856.1"/>
    </source>
</evidence>
<evidence type="ECO:0000313" key="2">
    <source>
        <dbReference type="Proteomes" id="UP000016543"/>
    </source>
</evidence>
<proteinExistence type="predicted"/>